<organism evidence="3">
    <name type="scientific">Chlamydomonas euryale</name>
    <dbReference type="NCBI Taxonomy" id="1486919"/>
    <lineage>
        <taxon>Eukaryota</taxon>
        <taxon>Viridiplantae</taxon>
        <taxon>Chlorophyta</taxon>
        <taxon>core chlorophytes</taxon>
        <taxon>Chlorophyceae</taxon>
        <taxon>CS clade</taxon>
        <taxon>Chlamydomonadales</taxon>
        <taxon>Chlamydomonadaceae</taxon>
        <taxon>Chlamydomonas</taxon>
    </lineage>
</organism>
<protein>
    <recommendedName>
        <fullName evidence="2">DUF218 domain-containing protein</fullName>
    </recommendedName>
</protein>
<feature type="domain" description="DUF218" evidence="2">
    <location>
        <begin position="93"/>
        <end position="222"/>
    </location>
</feature>
<accession>A0A7R9VE83</accession>
<name>A0A7R9VE83_9CHLO</name>
<dbReference type="PANTHER" id="PTHR30336">
    <property type="entry name" value="INNER MEMBRANE PROTEIN, PROBABLE PERMEASE"/>
    <property type="match status" value="1"/>
</dbReference>
<sequence>MGPAAKQHCAATVHGLAPPAMQPWYQLQHQHSGLPSLQRRRLMCRRLAVHASENGFQEVLWLHSVSGSPPPPHSLRSSSSNDNNFREPPTDADAIVMLAGGQTDKGNNLPPWVERRLDTCVGLLALQTKPCPILCLGGGTPHKPPILKPSGHVLHESTSCADYLIASGVDSRSILKETSSYDTVGNAYFSLTIHALPAMWRNIIVVTSDFHMPRSAALFEDMYSLCGAELRNDANWFRLTYAACSDEGLFEDEILKARQQKEAASLATWKKNFLGLSRLRDLHGWLHQTHQCYAVPRQSEFDKVTIEDPRLLASY</sequence>
<proteinExistence type="predicted"/>
<evidence type="ECO:0000259" key="2">
    <source>
        <dbReference type="Pfam" id="PF02698"/>
    </source>
</evidence>
<dbReference type="CDD" id="cd06259">
    <property type="entry name" value="YdcF-like"/>
    <property type="match status" value="1"/>
</dbReference>
<dbReference type="Pfam" id="PF02698">
    <property type="entry name" value="DUF218"/>
    <property type="match status" value="1"/>
</dbReference>
<dbReference type="InterPro" id="IPR014729">
    <property type="entry name" value="Rossmann-like_a/b/a_fold"/>
</dbReference>
<evidence type="ECO:0000313" key="3">
    <source>
        <dbReference type="EMBL" id="CAD8291666.1"/>
    </source>
</evidence>
<dbReference type="EMBL" id="HBEC01024253">
    <property type="protein sequence ID" value="CAD8291666.1"/>
    <property type="molecule type" value="Transcribed_RNA"/>
</dbReference>
<evidence type="ECO:0000256" key="1">
    <source>
        <dbReference type="SAM" id="MobiDB-lite"/>
    </source>
</evidence>
<dbReference type="AlphaFoldDB" id="A0A7R9VE83"/>
<dbReference type="InterPro" id="IPR051599">
    <property type="entry name" value="Cell_Envelope_Assoc"/>
</dbReference>
<feature type="region of interest" description="Disordered" evidence="1">
    <location>
        <begin position="67"/>
        <end position="89"/>
    </location>
</feature>
<dbReference type="PANTHER" id="PTHR30336:SF20">
    <property type="entry name" value="DUF218 DOMAIN-CONTAINING PROTEIN"/>
    <property type="match status" value="1"/>
</dbReference>
<reference evidence="3" key="1">
    <citation type="submission" date="2021-01" db="EMBL/GenBank/DDBJ databases">
        <authorList>
            <person name="Corre E."/>
            <person name="Pelletier E."/>
            <person name="Niang G."/>
            <person name="Scheremetjew M."/>
            <person name="Finn R."/>
            <person name="Kale V."/>
            <person name="Holt S."/>
            <person name="Cochrane G."/>
            <person name="Meng A."/>
            <person name="Brown T."/>
            <person name="Cohen L."/>
        </authorList>
    </citation>
    <scope>NUCLEOTIDE SEQUENCE</scope>
    <source>
        <strain evidence="3">CCMP219</strain>
    </source>
</reference>
<gene>
    <name evidence="3" type="ORF">CEUR00632_LOCUS11068</name>
</gene>
<dbReference type="Gene3D" id="3.40.50.620">
    <property type="entry name" value="HUPs"/>
    <property type="match status" value="1"/>
</dbReference>
<dbReference type="GO" id="GO:0005886">
    <property type="term" value="C:plasma membrane"/>
    <property type="evidence" value="ECO:0007669"/>
    <property type="project" value="TreeGrafter"/>
</dbReference>
<dbReference type="InterPro" id="IPR003848">
    <property type="entry name" value="DUF218"/>
</dbReference>